<keyword evidence="2" id="KW-0663">Pyridoxal phosphate</keyword>
<dbReference type="InterPro" id="IPR050477">
    <property type="entry name" value="GrpII_AminoAcid_Decarb"/>
</dbReference>
<name>A0ABR2Z8U5_9AGAR</name>
<dbReference type="PANTHER" id="PTHR42735:SF4">
    <property type="entry name" value="PYRIDOXAL PHOSPHATE-DEPENDENT DECARBOXYLASE FAMILY PROTEIN"/>
    <property type="match status" value="1"/>
</dbReference>
<comment type="cofactor">
    <cofactor evidence="1">
        <name>pyridoxal 5'-phosphate</name>
        <dbReference type="ChEBI" id="CHEBI:597326"/>
    </cofactor>
</comment>
<keyword evidence="5" id="KW-1185">Reference proteome</keyword>
<dbReference type="Pfam" id="PF00282">
    <property type="entry name" value="Pyridoxal_deC"/>
    <property type="match status" value="1"/>
</dbReference>
<evidence type="ECO:0000256" key="3">
    <source>
        <dbReference type="ARBA" id="ARBA00023239"/>
    </source>
</evidence>
<comment type="caution">
    <text evidence="4">The sequence shown here is derived from an EMBL/GenBank/DDBJ whole genome shotgun (WGS) entry which is preliminary data.</text>
</comment>
<keyword evidence="3" id="KW-0456">Lyase</keyword>
<evidence type="ECO:0000313" key="4">
    <source>
        <dbReference type="EMBL" id="KAL0057695.1"/>
    </source>
</evidence>
<proteinExistence type="predicted"/>
<dbReference type="InterPro" id="IPR015424">
    <property type="entry name" value="PyrdxlP-dep_Trfase"/>
</dbReference>
<dbReference type="InterPro" id="IPR002129">
    <property type="entry name" value="PyrdxlP-dep_de-COase"/>
</dbReference>
<organism evidence="4 5">
    <name type="scientific">Marasmius tenuissimus</name>
    <dbReference type="NCBI Taxonomy" id="585030"/>
    <lineage>
        <taxon>Eukaryota</taxon>
        <taxon>Fungi</taxon>
        <taxon>Dikarya</taxon>
        <taxon>Basidiomycota</taxon>
        <taxon>Agaricomycotina</taxon>
        <taxon>Agaricomycetes</taxon>
        <taxon>Agaricomycetidae</taxon>
        <taxon>Agaricales</taxon>
        <taxon>Marasmiineae</taxon>
        <taxon>Marasmiaceae</taxon>
        <taxon>Marasmius</taxon>
    </lineage>
</organism>
<reference evidence="4 5" key="1">
    <citation type="submission" date="2024-05" db="EMBL/GenBank/DDBJ databases">
        <title>A draft genome resource for the thread blight pathogen Marasmius tenuissimus strain MS-2.</title>
        <authorList>
            <person name="Yulfo-Soto G.E."/>
            <person name="Baruah I.K."/>
            <person name="Amoako-Attah I."/>
            <person name="Bukari Y."/>
            <person name="Meinhardt L.W."/>
            <person name="Bailey B.A."/>
            <person name="Cohen S.P."/>
        </authorList>
    </citation>
    <scope>NUCLEOTIDE SEQUENCE [LARGE SCALE GENOMIC DNA]</scope>
    <source>
        <strain evidence="4 5">MS-2</strain>
    </source>
</reference>
<dbReference type="PANTHER" id="PTHR42735">
    <property type="match status" value="1"/>
</dbReference>
<dbReference type="EMBL" id="JBBXMP010000460">
    <property type="protein sequence ID" value="KAL0057695.1"/>
    <property type="molecule type" value="Genomic_DNA"/>
</dbReference>
<evidence type="ECO:0008006" key="6">
    <source>
        <dbReference type="Google" id="ProtNLM"/>
    </source>
</evidence>
<dbReference type="SUPFAM" id="SSF53383">
    <property type="entry name" value="PLP-dependent transferases"/>
    <property type="match status" value="1"/>
</dbReference>
<accession>A0ABR2Z8U5</accession>
<protein>
    <recommendedName>
        <fullName evidence="6">PLP-dependent transferase</fullName>
    </recommendedName>
</protein>
<dbReference type="Gene3D" id="3.40.640.10">
    <property type="entry name" value="Type I PLP-dependent aspartate aminotransferase-like (Major domain)"/>
    <property type="match status" value="1"/>
</dbReference>
<gene>
    <name evidence="4" type="ORF">AAF712_015660</name>
</gene>
<evidence type="ECO:0000256" key="1">
    <source>
        <dbReference type="ARBA" id="ARBA00001933"/>
    </source>
</evidence>
<dbReference type="InterPro" id="IPR015421">
    <property type="entry name" value="PyrdxlP-dep_Trfase_major"/>
</dbReference>
<evidence type="ECO:0000313" key="5">
    <source>
        <dbReference type="Proteomes" id="UP001437256"/>
    </source>
</evidence>
<dbReference type="Proteomes" id="UP001437256">
    <property type="component" value="Unassembled WGS sequence"/>
</dbReference>
<sequence length="1038" mass="116005">MHSSRHDPTIPEFGDKTPQAKYKTMALWFIGPRGENYGLMMEKSAKIVARVCSGRESYFPGDPRFIDSGNMIGSDDFEDGVAATDKALKFILKGLSEHAVPFFSPRYAGHMSFDVSLPALLGYHAAMVYNQNNVTPEASPFSSFVERELGKDLCRMLGYPVKSKRTPEVKGPFGWGHITCGGSIANLESMWVARNLKYYPLSLYNAMKPDGPLECVASTFATTLCTGEEKNFFSCSTWELLNLKTHDVLSLPETLESDYGISQSALDRILDPYSIQTVGKDKLDRDFDIKPPQIMLSSSNHYSWPKGAAILGIGKANMLELRLDNDARLDITHLRETLEDHLTRKHPVYAVIAIMGTTEHGSVDPLDKILELRDEMQRNGMSFMVHADAAWGGYFASKIPRPTLIGIPPETWAFSIPLSDYTTKQMMKLRATDSVTIDPHKSGYCPYPAGALCYRDERMRFLTTWTSPVLSTKKGDDIAMGIYGVEGSKPGAAPVGVWMSMEVLKIEGYDYLLGVAMLTGTKMYANWATMTLESKSLIVVPFNQLPSEKRGDSADKICAELDFIRKHIVEAPNQQLERDQKALELMRELGSDLMINAFACNFHIDGQPNTDTVETSFLGRRLYKRLSVTSMEDDPNDKPIIIMATEFSHKKYGDALKTFKRRIGLDEKDEEDLYALSNVSMSPWPTANAFVTEIIEAFSVIAEEEIKTCLVRVTDQPSRHSFVIHGHEALFFVYIASFNVESYRRQIIVKATPSSPNTLSKLQEEREKNPKAILTFHTGLAMLKELVSQKLWTGDIYRGLPKVHGKDVFLSKVSFDIETILVDRSLRRTELDKQYPGRMPFYLFGTQNEVHMDHVLLRGPNAHLSAGQVKLELDHELPDLSGKPLRLTLDQKFENMMVSVHDDGSPTPIAKGTVTLPADAGKIFVDYTTPNLPAASEIFVSRDTPSASGAPDIDQVVSDIVELFAKQKITWDDNVVRTIPLKLKDAGRFDIWLGSCARIAARDSEREERVLSRFLGPEPSDTEKGIVERLGLSLGSAK</sequence>
<evidence type="ECO:0000256" key="2">
    <source>
        <dbReference type="ARBA" id="ARBA00022898"/>
    </source>
</evidence>